<dbReference type="PANTHER" id="PTHR12103">
    <property type="entry name" value="5'-NUCLEOTIDASE DOMAIN-CONTAINING"/>
    <property type="match status" value="1"/>
</dbReference>
<proteinExistence type="inferred from homology"/>
<keyword evidence="6" id="KW-1185">Reference proteome</keyword>
<dbReference type="Proteomes" id="UP000386466">
    <property type="component" value="Unassembled WGS sequence"/>
</dbReference>
<keyword evidence="3" id="KW-0378">Hydrolase</keyword>
<dbReference type="SUPFAM" id="SSF56784">
    <property type="entry name" value="HAD-like"/>
    <property type="match status" value="1"/>
</dbReference>
<evidence type="ECO:0000256" key="2">
    <source>
        <dbReference type="ARBA" id="ARBA00022723"/>
    </source>
</evidence>
<evidence type="ECO:0000313" key="5">
    <source>
        <dbReference type="EMBL" id="VFV26825.1"/>
    </source>
</evidence>
<dbReference type="GO" id="GO:0046872">
    <property type="term" value="F:metal ion binding"/>
    <property type="evidence" value="ECO:0007669"/>
    <property type="project" value="UniProtKB-KW"/>
</dbReference>
<gene>
    <name evidence="5" type="ORF">LYPA_23C000250</name>
</gene>
<dbReference type="PANTHER" id="PTHR12103:SF14">
    <property type="entry name" value="5'-NUCLEOTIDASE DOMAIN-CONTAINING PROTEIN 2"/>
    <property type="match status" value="1"/>
</dbReference>
<evidence type="ECO:0000256" key="3">
    <source>
        <dbReference type="ARBA" id="ARBA00022801"/>
    </source>
</evidence>
<dbReference type="AlphaFoldDB" id="A0A485N087"/>
<accession>A0A485N087</accession>
<sequence>MDVKGLVYQWIGWDMDKYILRGDETFAILSCPVAHRKQLFLTTNSPFSFMNKGMWHRVGPDWRQLFSMVIVQTDKPSFFTD</sequence>
<evidence type="ECO:0000313" key="6">
    <source>
        <dbReference type="Proteomes" id="UP000386466"/>
    </source>
</evidence>
<keyword evidence="4" id="KW-0460">Magnesium</keyword>
<name>A0A485N087_LYNPA</name>
<dbReference type="InterPro" id="IPR008380">
    <property type="entry name" value="HAD-SF_hydro_IG_5-nucl"/>
</dbReference>
<evidence type="ECO:0000256" key="4">
    <source>
        <dbReference type="ARBA" id="ARBA00022842"/>
    </source>
</evidence>
<reference evidence="5 6" key="1">
    <citation type="submission" date="2019-01" db="EMBL/GenBank/DDBJ databases">
        <authorList>
            <person name="Alioto T."/>
            <person name="Alioto T."/>
        </authorList>
    </citation>
    <scope>NUCLEOTIDE SEQUENCE [LARGE SCALE GENOMIC DNA]</scope>
</reference>
<dbReference type="Gene3D" id="3.40.50.1000">
    <property type="entry name" value="HAD superfamily/HAD-like"/>
    <property type="match status" value="1"/>
</dbReference>
<dbReference type="InterPro" id="IPR023214">
    <property type="entry name" value="HAD_sf"/>
</dbReference>
<dbReference type="EMBL" id="CAAGRJ010009187">
    <property type="protein sequence ID" value="VFV26825.1"/>
    <property type="molecule type" value="Genomic_DNA"/>
</dbReference>
<dbReference type="InterPro" id="IPR036412">
    <property type="entry name" value="HAD-like_sf"/>
</dbReference>
<organism evidence="5 6">
    <name type="scientific">Lynx pardinus</name>
    <name type="common">Iberian lynx</name>
    <name type="synonym">Felis pardina</name>
    <dbReference type="NCBI Taxonomy" id="191816"/>
    <lineage>
        <taxon>Eukaryota</taxon>
        <taxon>Metazoa</taxon>
        <taxon>Chordata</taxon>
        <taxon>Craniata</taxon>
        <taxon>Vertebrata</taxon>
        <taxon>Euteleostomi</taxon>
        <taxon>Mammalia</taxon>
        <taxon>Eutheria</taxon>
        <taxon>Laurasiatheria</taxon>
        <taxon>Carnivora</taxon>
        <taxon>Feliformia</taxon>
        <taxon>Felidae</taxon>
        <taxon>Felinae</taxon>
        <taxon>Lynx</taxon>
    </lineage>
</organism>
<dbReference type="Pfam" id="PF05761">
    <property type="entry name" value="5_nucleotid"/>
    <property type="match status" value="1"/>
</dbReference>
<protein>
    <submittedName>
        <fullName evidence="5">5-nucleotidase domain-containing</fullName>
    </submittedName>
</protein>
<keyword evidence="2" id="KW-0479">Metal-binding</keyword>
<evidence type="ECO:0000256" key="1">
    <source>
        <dbReference type="ARBA" id="ARBA00009589"/>
    </source>
</evidence>
<comment type="similarity">
    <text evidence="1">Belongs to the 5'(3')-deoxyribonucleotidase family.</text>
</comment>
<dbReference type="GO" id="GO:0008253">
    <property type="term" value="F:5'-nucleotidase activity"/>
    <property type="evidence" value="ECO:0007669"/>
    <property type="project" value="TreeGrafter"/>
</dbReference>